<dbReference type="RefSeq" id="WP_320233909.1">
    <property type="nucleotide sequence ID" value="NZ_JAVIJF010000010.1"/>
</dbReference>
<sequence>MTSDMIEIWTGILGLAYLAAAGLYFEMLSAGKRGRASAGYGFGHHTRPHPVRIRRSR</sequence>
<evidence type="ECO:0000256" key="1">
    <source>
        <dbReference type="SAM" id="Phobius"/>
    </source>
</evidence>
<dbReference type="Proteomes" id="UP001276840">
    <property type="component" value="Unassembled WGS sequence"/>
</dbReference>
<keyword evidence="1" id="KW-0812">Transmembrane</keyword>
<reference evidence="2 3" key="1">
    <citation type="submission" date="2023-08" db="EMBL/GenBank/DDBJ databases">
        <title>Implementing the SeqCode for naming new Mesorhizobium species isolated from Vachellia karroo root nodules.</title>
        <authorList>
            <person name="Van Lill M."/>
        </authorList>
    </citation>
    <scope>NUCLEOTIDE SEQUENCE [LARGE SCALE GENOMIC DNA]</scope>
    <source>
        <strain evidence="2 3">MSK 1335</strain>
    </source>
</reference>
<dbReference type="EMBL" id="JAVIJF010000010">
    <property type="protein sequence ID" value="MDX8525976.1"/>
    <property type="molecule type" value="Genomic_DNA"/>
</dbReference>
<gene>
    <name evidence="2" type="ORF">RFM68_15855</name>
</gene>
<accession>A0ABU4ZKT0</accession>
<name>A0ABU4ZKT0_9HYPH</name>
<comment type="caution">
    <text evidence="2">The sequence shown here is derived from an EMBL/GenBank/DDBJ whole genome shotgun (WGS) entry which is preliminary data.</text>
</comment>
<evidence type="ECO:0000313" key="3">
    <source>
        <dbReference type="Proteomes" id="UP001276840"/>
    </source>
</evidence>
<keyword evidence="1" id="KW-1133">Transmembrane helix</keyword>
<organism evidence="2 3">
    <name type="scientific">Mesorhizobium montanum</name>
    <dbReference type="NCBI Taxonomy" id="3072323"/>
    <lineage>
        <taxon>Bacteria</taxon>
        <taxon>Pseudomonadati</taxon>
        <taxon>Pseudomonadota</taxon>
        <taxon>Alphaproteobacteria</taxon>
        <taxon>Hyphomicrobiales</taxon>
        <taxon>Phyllobacteriaceae</taxon>
        <taxon>Mesorhizobium</taxon>
    </lineage>
</organism>
<feature type="transmembrane region" description="Helical" evidence="1">
    <location>
        <begin position="6"/>
        <end position="25"/>
    </location>
</feature>
<evidence type="ECO:0000313" key="2">
    <source>
        <dbReference type="EMBL" id="MDX8525976.1"/>
    </source>
</evidence>
<proteinExistence type="predicted"/>
<keyword evidence="1" id="KW-0472">Membrane</keyword>
<protein>
    <submittedName>
        <fullName evidence="2">Uncharacterized protein</fullName>
    </submittedName>
</protein>
<keyword evidence="3" id="KW-1185">Reference proteome</keyword>